<dbReference type="NCBIfam" id="NF005372">
    <property type="entry name" value="PRK06914.1"/>
    <property type="match status" value="1"/>
</dbReference>
<dbReference type="STRING" id="1844972.A7K91_10845"/>
<organism evidence="4 5">
    <name type="scientific">Paenibacillus oryzae</name>
    <dbReference type="NCBI Taxonomy" id="1844972"/>
    <lineage>
        <taxon>Bacteria</taxon>
        <taxon>Bacillati</taxon>
        <taxon>Bacillota</taxon>
        <taxon>Bacilli</taxon>
        <taxon>Bacillales</taxon>
        <taxon>Paenibacillaceae</taxon>
        <taxon>Paenibacillus</taxon>
    </lineage>
</organism>
<evidence type="ECO:0000256" key="2">
    <source>
        <dbReference type="ARBA" id="ARBA00023002"/>
    </source>
</evidence>
<protein>
    <submittedName>
        <fullName evidence="4">Short-chain dehydrogenase</fullName>
    </submittedName>
</protein>
<dbReference type="PANTHER" id="PTHR43976">
    <property type="entry name" value="SHORT CHAIN DEHYDROGENASE"/>
    <property type="match status" value="1"/>
</dbReference>
<keyword evidence="5" id="KW-1185">Reference proteome</keyword>
<evidence type="ECO:0000313" key="5">
    <source>
        <dbReference type="Proteomes" id="UP000092024"/>
    </source>
</evidence>
<dbReference type="PRINTS" id="PR00080">
    <property type="entry name" value="SDRFAMILY"/>
</dbReference>
<gene>
    <name evidence="4" type="ORF">A7K91_10845</name>
</gene>
<comment type="caution">
    <text evidence="4">The sequence shown here is derived from an EMBL/GenBank/DDBJ whole genome shotgun (WGS) entry which is preliminary data.</text>
</comment>
<evidence type="ECO:0000256" key="3">
    <source>
        <dbReference type="RuleBase" id="RU000363"/>
    </source>
</evidence>
<keyword evidence="2" id="KW-0560">Oxidoreductase</keyword>
<reference evidence="4 5" key="1">
    <citation type="submission" date="2016-05" db="EMBL/GenBank/DDBJ databases">
        <title>Paenibacillus oryzae. sp. nov., isolated from the rice root.</title>
        <authorList>
            <person name="Zhang J."/>
            <person name="Zhang X."/>
        </authorList>
    </citation>
    <scope>NUCLEOTIDE SEQUENCE [LARGE SCALE GENOMIC DNA]</scope>
    <source>
        <strain evidence="4 5">1DrF-4</strain>
    </source>
</reference>
<evidence type="ECO:0000256" key="1">
    <source>
        <dbReference type="ARBA" id="ARBA00006484"/>
    </source>
</evidence>
<dbReference type="CDD" id="cd05374">
    <property type="entry name" value="17beta-HSD-like_SDR_c"/>
    <property type="match status" value="1"/>
</dbReference>
<dbReference type="Gene3D" id="3.40.50.720">
    <property type="entry name" value="NAD(P)-binding Rossmann-like Domain"/>
    <property type="match status" value="1"/>
</dbReference>
<evidence type="ECO:0000313" key="4">
    <source>
        <dbReference type="EMBL" id="OBR65563.1"/>
    </source>
</evidence>
<proteinExistence type="inferred from homology"/>
<sequence>MLTSVKLAQQNYRVIATMRDPDKSGELLERARAAGVAKEIEIHRLDVTDSEAIKQVVAESLQRYERIDVLVNNAGFAVGGFVEEVPMEDWRRQMEANFFGLVEMTKAVIPAMRSRQSGIIINISSISGRVGFPGYAPYAASKFAVEGFSESLRHELSPFGVKVVLVEPGAYRTPIWDKGLNQMNNPEHSPYKSRLQAIMSYSRRSGETAPDPQKVADFIGKLAGKRSPGLRYPMGQGAVLALWTKALLPWKWFEGIIRSGTR</sequence>
<dbReference type="PROSITE" id="PS00061">
    <property type="entry name" value="ADH_SHORT"/>
    <property type="match status" value="1"/>
</dbReference>
<accession>A0A1A5YJ22</accession>
<name>A0A1A5YJ22_9BACL</name>
<dbReference type="PANTHER" id="PTHR43976:SF16">
    <property type="entry name" value="SHORT-CHAIN DEHYDROGENASE_REDUCTASE FAMILY PROTEIN"/>
    <property type="match status" value="1"/>
</dbReference>
<dbReference type="GO" id="GO:0016491">
    <property type="term" value="F:oxidoreductase activity"/>
    <property type="evidence" value="ECO:0007669"/>
    <property type="project" value="UniProtKB-KW"/>
</dbReference>
<dbReference type="EMBL" id="LYPA01000056">
    <property type="protein sequence ID" value="OBR65563.1"/>
    <property type="molecule type" value="Genomic_DNA"/>
</dbReference>
<dbReference type="Pfam" id="PF00106">
    <property type="entry name" value="adh_short"/>
    <property type="match status" value="1"/>
</dbReference>
<dbReference type="InterPro" id="IPR036291">
    <property type="entry name" value="NAD(P)-bd_dom_sf"/>
</dbReference>
<dbReference type="InterPro" id="IPR002347">
    <property type="entry name" value="SDR_fam"/>
</dbReference>
<comment type="similarity">
    <text evidence="1 3">Belongs to the short-chain dehydrogenases/reductases (SDR) family.</text>
</comment>
<dbReference type="Proteomes" id="UP000092024">
    <property type="component" value="Unassembled WGS sequence"/>
</dbReference>
<dbReference type="AlphaFoldDB" id="A0A1A5YJ22"/>
<dbReference type="PRINTS" id="PR00081">
    <property type="entry name" value="GDHRDH"/>
</dbReference>
<dbReference type="InterPro" id="IPR051911">
    <property type="entry name" value="SDR_oxidoreductase"/>
</dbReference>
<dbReference type="InterPro" id="IPR020904">
    <property type="entry name" value="Sc_DH/Rdtase_CS"/>
</dbReference>
<dbReference type="SUPFAM" id="SSF51735">
    <property type="entry name" value="NAD(P)-binding Rossmann-fold domains"/>
    <property type="match status" value="1"/>
</dbReference>